<dbReference type="AlphaFoldDB" id="X0YK04"/>
<dbReference type="GO" id="GO:0005886">
    <property type="term" value="C:plasma membrane"/>
    <property type="evidence" value="ECO:0007669"/>
    <property type="project" value="UniProtKB-SubCell"/>
</dbReference>
<dbReference type="SUPFAM" id="SSF103481">
    <property type="entry name" value="Multidrug resistance efflux transporter EmrE"/>
    <property type="match status" value="1"/>
</dbReference>
<accession>X0YK04</accession>
<feature type="transmembrane region" description="Helical" evidence="6">
    <location>
        <begin position="29"/>
        <end position="50"/>
    </location>
</feature>
<evidence type="ECO:0000313" key="8">
    <source>
        <dbReference type="EMBL" id="GAG48888.1"/>
    </source>
</evidence>
<protein>
    <recommendedName>
        <fullName evidence="7">EamA domain-containing protein</fullName>
    </recommendedName>
</protein>
<keyword evidence="3 6" id="KW-0812">Transmembrane</keyword>
<name>X0YK04_9ZZZZ</name>
<dbReference type="EMBL" id="BARS01051806">
    <property type="protein sequence ID" value="GAG48888.1"/>
    <property type="molecule type" value="Genomic_DNA"/>
</dbReference>
<keyword evidence="2" id="KW-1003">Cell membrane</keyword>
<feature type="transmembrane region" description="Helical" evidence="6">
    <location>
        <begin position="94"/>
        <end position="112"/>
    </location>
</feature>
<keyword evidence="5 6" id="KW-0472">Membrane</keyword>
<evidence type="ECO:0000259" key="7">
    <source>
        <dbReference type="Pfam" id="PF00892"/>
    </source>
</evidence>
<dbReference type="PANTHER" id="PTHR42920">
    <property type="entry name" value="OS03G0707200 PROTEIN-RELATED"/>
    <property type="match status" value="1"/>
</dbReference>
<evidence type="ECO:0000256" key="5">
    <source>
        <dbReference type="ARBA" id="ARBA00023136"/>
    </source>
</evidence>
<gene>
    <name evidence="8" type="ORF">S01H1_77106</name>
</gene>
<dbReference type="Pfam" id="PF00892">
    <property type="entry name" value="EamA"/>
    <property type="match status" value="1"/>
</dbReference>
<feature type="domain" description="EamA" evidence="7">
    <location>
        <begin position="1"/>
        <end position="136"/>
    </location>
</feature>
<evidence type="ECO:0000256" key="3">
    <source>
        <dbReference type="ARBA" id="ARBA00022692"/>
    </source>
</evidence>
<evidence type="ECO:0000256" key="4">
    <source>
        <dbReference type="ARBA" id="ARBA00022989"/>
    </source>
</evidence>
<dbReference type="PANTHER" id="PTHR42920:SF5">
    <property type="entry name" value="EAMA DOMAIN-CONTAINING PROTEIN"/>
    <property type="match status" value="1"/>
</dbReference>
<sequence length="150" mass="16970">GDLIVLICAFFWAFYIIYNDKFVRLVDIYNYSIIQIVVICSTGFACSFLIQESYGSLSYSPGFWYVMIYMGIGVMTLTILFQNWSQQHVPPIKTAIIFSLEPVFAALFGFLIGKEILSVFAWVGSGLIFVAILITVLKNTNENEAKFQSI</sequence>
<evidence type="ECO:0000256" key="1">
    <source>
        <dbReference type="ARBA" id="ARBA00004651"/>
    </source>
</evidence>
<proteinExistence type="predicted"/>
<organism evidence="8">
    <name type="scientific">marine sediment metagenome</name>
    <dbReference type="NCBI Taxonomy" id="412755"/>
    <lineage>
        <taxon>unclassified sequences</taxon>
        <taxon>metagenomes</taxon>
        <taxon>ecological metagenomes</taxon>
    </lineage>
</organism>
<dbReference type="InterPro" id="IPR051258">
    <property type="entry name" value="Diverse_Substrate_Transporter"/>
</dbReference>
<feature type="transmembrane region" description="Helical" evidence="6">
    <location>
        <begin position="119"/>
        <end position="137"/>
    </location>
</feature>
<dbReference type="InterPro" id="IPR000620">
    <property type="entry name" value="EamA_dom"/>
</dbReference>
<reference evidence="8" key="1">
    <citation type="journal article" date="2014" name="Front. Microbiol.">
        <title>High frequency of phylogenetically diverse reductive dehalogenase-homologous genes in deep subseafloor sedimentary metagenomes.</title>
        <authorList>
            <person name="Kawai M."/>
            <person name="Futagami T."/>
            <person name="Toyoda A."/>
            <person name="Takaki Y."/>
            <person name="Nishi S."/>
            <person name="Hori S."/>
            <person name="Arai W."/>
            <person name="Tsubouchi T."/>
            <person name="Morono Y."/>
            <person name="Uchiyama I."/>
            <person name="Ito T."/>
            <person name="Fujiyama A."/>
            <person name="Inagaki F."/>
            <person name="Takami H."/>
        </authorList>
    </citation>
    <scope>NUCLEOTIDE SEQUENCE</scope>
    <source>
        <strain evidence="8">Expedition CK06-06</strain>
    </source>
</reference>
<evidence type="ECO:0000256" key="2">
    <source>
        <dbReference type="ARBA" id="ARBA00022475"/>
    </source>
</evidence>
<evidence type="ECO:0000256" key="6">
    <source>
        <dbReference type="SAM" id="Phobius"/>
    </source>
</evidence>
<comment type="caution">
    <text evidence="8">The sequence shown here is derived from an EMBL/GenBank/DDBJ whole genome shotgun (WGS) entry which is preliminary data.</text>
</comment>
<keyword evidence="4 6" id="KW-1133">Transmembrane helix</keyword>
<feature type="non-terminal residue" evidence="8">
    <location>
        <position position="1"/>
    </location>
</feature>
<comment type="subcellular location">
    <subcellularLocation>
        <location evidence="1">Cell membrane</location>
        <topology evidence="1">Multi-pass membrane protein</topology>
    </subcellularLocation>
</comment>
<dbReference type="InterPro" id="IPR037185">
    <property type="entry name" value="EmrE-like"/>
</dbReference>
<feature type="transmembrane region" description="Helical" evidence="6">
    <location>
        <begin position="62"/>
        <end position="82"/>
    </location>
</feature>